<keyword evidence="1" id="KW-0812">Transmembrane</keyword>
<accession>A0A6N8DLZ2</accession>
<feature type="transmembrane region" description="Helical" evidence="1">
    <location>
        <begin position="12"/>
        <end position="33"/>
    </location>
</feature>
<gene>
    <name evidence="2" type="ORF">GJ654_06050</name>
</gene>
<protein>
    <recommendedName>
        <fullName evidence="4">DUF4345 domain-containing protein</fullName>
    </recommendedName>
</protein>
<evidence type="ECO:0008006" key="4">
    <source>
        <dbReference type="Google" id="ProtNLM"/>
    </source>
</evidence>
<feature type="transmembrane region" description="Helical" evidence="1">
    <location>
        <begin position="78"/>
        <end position="99"/>
    </location>
</feature>
<reference evidence="2 3" key="1">
    <citation type="submission" date="2019-11" db="EMBL/GenBank/DDBJ databases">
        <title>Whole-genome sequence of a Rhodoblastus acidophilus DSM 142.</title>
        <authorList>
            <person name="Kyndt J.A."/>
            <person name="Meyer T.E."/>
        </authorList>
    </citation>
    <scope>NUCLEOTIDE SEQUENCE [LARGE SCALE GENOMIC DNA]</scope>
    <source>
        <strain evidence="2 3">DSM 142</strain>
    </source>
</reference>
<sequence>MEYSVMSIKTFFTIISVIGIVFGLGYLLAPAQIAPVFGWNVTPDVLLAQRFLGAHLLAWALIGWFARDDHDAPLLRGVLIAGAVGFPAGLVVTVVGIRSGVINALSWPIAAAYLFGAGGSAYFLTSRLQKH</sequence>
<comment type="caution">
    <text evidence="2">The sequence shown here is derived from an EMBL/GenBank/DDBJ whole genome shotgun (WGS) entry which is preliminary data.</text>
</comment>
<dbReference type="Proteomes" id="UP000439113">
    <property type="component" value="Unassembled WGS sequence"/>
</dbReference>
<feature type="transmembrane region" description="Helical" evidence="1">
    <location>
        <begin position="45"/>
        <end position="66"/>
    </location>
</feature>
<organism evidence="2 3">
    <name type="scientific">Rhodoblastus acidophilus</name>
    <name type="common">Rhodopseudomonas acidophila</name>
    <dbReference type="NCBI Taxonomy" id="1074"/>
    <lineage>
        <taxon>Bacteria</taxon>
        <taxon>Pseudomonadati</taxon>
        <taxon>Pseudomonadota</taxon>
        <taxon>Alphaproteobacteria</taxon>
        <taxon>Hyphomicrobiales</taxon>
        <taxon>Rhodoblastaceae</taxon>
        <taxon>Rhodoblastus</taxon>
    </lineage>
</organism>
<feature type="transmembrane region" description="Helical" evidence="1">
    <location>
        <begin position="105"/>
        <end position="125"/>
    </location>
</feature>
<dbReference type="EMBL" id="WNKS01000003">
    <property type="protein sequence ID" value="MTV30555.1"/>
    <property type="molecule type" value="Genomic_DNA"/>
</dbReference>
<keyword evidence="1" id="KW-0472">Membrane</keyword>
<evidence type="ECO:0000256" key="1">
    <source>
        <dbReference type="SAM" id="Phobius"/>
    </source>
</evidence>
<name>A0A6N8DLZ2_RHOAC</name>
<dbReference type="OrthoDB" id="8242739at2"/>
<proteinExistence type="predicted"/>
<evidence type="ECO:0000313" key="2">
    <source>
        <dbReference type="EMBL" id="MTV30555.1"/>
    </source>
</evidence>
<keyword evidence="1" id="KW-1133">Transmembrane helix</keyword>
<evidence type="ECO:0000313" key="3">
    <source>
        <dbReference type="Proteomes" id="UP000439113"/>
    </source>
</evidence>
<dbReference type="RefSeq" id="WP_155445227.1">
    <property type="nucleotide sequence ID" value="NZ_JAOQNR010000003.1"/>
</dbReference>
<dbReference type="AlphaFoldDB" id="A0A6N8DLZ2"/>